<evidence type="ECO:0000313" key="3">
    <source>
        <dbReference type="Proteomes" id="UP000612282"/>
    </source>
</evidence>
<reference evidence="2 3" key="1">
    <citation type="submission" date="2021-01" db="EMBL/GenBank/DDBJ databases">
        <title>Whole genome shotgun sequence of Actinoplanes couchii NBRC 106145.</title>
        <authorList>
            <person name="Komaki H."/>
            <person name="Tamura T."/>
        </authorList>
    </citation>
    <scope>NUCLEOTIDE SEQUENCE [LARGE SCALE GENOMIC DNA]</scope>
    <source>
        <strain evidence="2 3">NBRC 106145</strain>
    </source>
</reference>
<keyword evidence="1" id="KW-0472">Membrane</keyword>
<evidence type="ECO:0008006" key="4">
    <source>
        <dbReference type="Google" id="ProtNLM"/>
    </source>
</evidence>
<keyword evidence="3" id="KW-1185">Reference proteome</keyword>
<keyword evidence="1" id="KW-0812">Transmembrane</keyword>
<dbReference type="RefSeq" id="WP_203805608.1">
    <property type="nucleotide sequence ID" value="NZ_BAAAQE010000112.1"/>
</dbReference>
<name>A0ABQ3XLU6_9ACTN</name>
<feature type="transmembrane region" description="Helical" evidence="1">
    <location>
        <begin position="12"/>
        <end position="30"/>
    </location>
</feature>
<dbReference type="EMBL" id="BOMG01000097">
    <property type="protein sequence ID" value="GID59486.1"/>
    <property type="molecule type" value="Genomic_DNA"/>
</dbReference>
<protein>
    <recommendedName>
        <fullName evidence="4">SH3 domain-containing protein</fullName>
    </recommendedName>
</protein>
<organism evidence="2 3">
    <name type="scientific">Actinoplanes couchii</name>
    <dbReference type="NCBI Taxonomy" id="403638"/>
    <lineage>
        <taxon>Bacteria</taxon>
        <taxon>Bacillati</taxon>
        <taxon>Actinomycetota</taxon>
        <taxon>Actinomycetes</taxon>
        <taxon>Micromonosporales</taxon>
        <taxon>Micromonosporaceae</taxon>
        <taxon>Actinoplanes</taxon>
    </lineage>
</organism>
<accession>A0ABQ3XLU6</accession>
<dbReference type="Proteomes" id="UP000612282">
    <property type="component" value="Unassembled WGS sequence"/>
</dbReference>
<gene>
    <name evidence="2" type="ORF">Aco03nite_078900</name>
</gene>
<comment type="caution">
    <text evidence="2">The sequence shown here is derived from an EMBL/GenBank/DDBJ whole genome shotgun (WGS) entry which is preliminary data.</text>
</comment>
<keyword evidence="1" id="KW-1133">Transmembrane helix</keyword>
<evidence type="ECO:0000313" key="2">
    <source>
        <dbReference type="EMBL" id="GID59486.1"/>
    </source>
</evidence>
<sequence length="192" mass="20389">MTDAARRRPLIAAATALGLVTIAWLGMYLYTRTDQVVAVAPAAASPSPAARAYACLETHDGRTDIAARGPNAECERLGAEHARRNIPRDDQQQAAVSALPLIRKAFHTGTSTTCHPRTGTRCETTTAPPFLIREAIQQAGFADTVVRPAQPGELAPEGETVAAVSVGTWCVLVTRSQSWFLGTLPDGTCLQP</sequence>
<proteinExistence type="predicted"/>
<evidence type="ECO:0000256" key="1">
    <source>
        <dbReference type="SAM" id="Phobius"/>
    </source>
</evidence>